<evidence type="ECO:0000256" key="1">
    <source>
        <dbReference type="ARBA" id="ARBA00007047"/>
    </source>
</evidence>
<dbReference type="SMART" id="SM00882">
    <property type="entry name" value="CoA_trans"/>
    <property type="match status" value="1"/>
</dbReference>
<evidence type="ECO:0000313" key="4">
    <source>
        <dbReference type="Proteomes" id="UP000635726"/>
    </source>
</evidence>
<sequence length="227" mass="24262">MPWTRDEMAARAAQELRDGMYVNLGIGLPTCVADFVPDGLKVYFESENGLLGLGPSPTVDEVDPDLQNAGGETTTFIPGASAFSSADGFAMIRGGHIDLAILGGLEVSETGDLANWTVPGQFVSGMGGAMDLVVGARRVVVLMDHLNKRGEPKLRRETRLPLTGRRVVSRVVTDLGVLDVTPQGFRLVERAPGVTLEDLRARTDAAVLLPGTPADAQDARSRVRRVR</sequence>
<evidence type="ECO:0000313" key="3">
    <source>
        <dbReference type="EMBL" id="GGJ70394.1"/>
    </source>
</evidence>
<dbReference type="GO" id="GO:0008410">
    <property type="term" value="F:CoA-transferase activity"/>
    <property type="evidence" value="ECO:0007669"/>
    <property type="project" value="InterPro"/>
</dbReference>
<dbReference type="Proteomes" id="UP000635726">
    <property type="component" value="Unassembled WGS sequence"/>
</dbReference>
<comment type="similarity">
    <text evidence="1">Belongs to the 3-oxoacid CoA-transferase subunit B family.</text>
</comment>
<dbReference type="InterPro" id="IPR037171">
    <property type="entry name" value="NagB/RpiA_transferase-like"/>
</dbReference>
<name>A0A917PC40_9DEIO</name>
<dbReference type="PANTHER" id="PTHR13707">
    <property type="entry name" value="KETOACID-COENZYME A TRANSFERASE"/>
    <property type="match status" value="1"/>
</dbReference>
<dbReference type="Pfam" id="PF01144">
    <property type="entry name" value="CoA_trans"/>
    <property type="match status" value="1"/>
</dbReference>
<reference evidence="3" key="2">
    <citation type="submission" date="2020-09" db="EMBL/GenBank/DDBJ databases">
        <authorList>
            <person name="Sun Q."/>
            <person name="Ohkuma M."/>
        </authorList>
    </citation>
    <scope>NUCLEOTIDE SEQUENCE</scope>
    <source>
        <strain evidence="3">JCM 14371</strain>
    </source>
</reference>
<keyword evidence="2 3" id="KW-0808">Transferase</keyword>
<keyword evidence="4" id="KW-1185">Reference proteome</keyword>
<proteinExistence type="inferred from homology"/>
<gene>
    <name evidence="3" type="ORF">GCM10008939_13490</name>
</gene>
<comment type="caution">
    <text evidence="3">The sequence shown here is derived from an EMBL/GenBank/DDBJ whole genome shotgun (WGS) entry which is preliminary data.</text>
</comment>
<dbReference type="RefSeq" id="WP_188961508.1">
    <property type="nucleotide sequence ID" value="NZ_BMOE01000003.1"/>
</dbReference>
<dbReference type="InterPro" id="IPR004165">
    <property type="entry name" value="CoA_trans_fam_I"/>
</dbReference>
<dbReference type="NCBIfam" id="TIGR02428">
    <property type="entry name" value="pcaJ_scoB_fam"/>
    <property type="match status" value="1"/>
</dbReference>
<reference evidence="3" key="1">
    <citation type="journal article" date="2014" name="Int. J. Syst. Evol. Microbiol.">
        <title>Complete genome sequence of Corynebacterium casei LMG S-19264T (=DSM 44701T), isolated from a smear-ripened cheese.</title>
        <authorList>
            <consortium name="US DOE Joint Genome Institute (JGI-PGF)"/>
            <person name="Walter F."/>
            <person name="Albersmeier A."/>
            <person name="Kalinowski J."/>
            <person name="Ruckert C."/>
        </authorList>
    </citation>
    <scope>NUCLEOTIDE SEQUENCE</scope>
    <source>
        <strain evidence="3">JCM 14371</strain>
    </source>
</reference>
<dbReference type="InterPro" id="IPR012791">
    <property type="entry name" value="3-oxoacid_CoA-transf_B"/>
</dbReference>
<dbReference type="SUPFAM" id="SSF100950">
    <property type="entry name" value="NagB/RpiA/CoA transferase-like"/>
    <property type="match status" value="1"/>
</dbReference>
<dbReference type="EMBL" id="BMOE01000003">
    <property type="protein sequence ID" value="GGJ70394.1"/>
    <property type="molecule type" value="Genomic_DNA"/>
</dbReference>
<dbReference type="Gene3D" id="3.40.1080.10">
    <property type="entry name" value="Glutaconate Coenzyme A-transferase"/>
    <property type="match status" value="1"/>
</dbReference>
<organism evidence="3 4">
    <name type="scientific">Deinococcus aquiradiocola</name>
    <dbReference type="NCBI Taxonomy" id="393059"/>
    <lineage>
        <taxon>Bacteria</taxon>
        <taxon>Thermotogati</taxon>
        <taxon>Deinococcota</taxon>
        <taxon>Deinococci</taxon>
        <taxon>Deinococcales</taxon>
        <taxon>Deinococcaceae</taxon>
        <taxon>Deinococcus</taxon>
    </lineage>
</organism>
<evidence type="ECO:0000256" key="2">
    <source>
        <dbReference type="ARBA" id="ARBA00022679"/>
    </source>
</evidence>
<protein>
    <submittedName>
        <fullName evidence="3">Succinyl-CoA--3-ketoacid-CoA transferase</fullName>
    </submittedName>
</protein>
<dbReference type="PANTHER" id="PTHR13707:SF57">
    <property type="entry name" value="SUCCINYL-COA:3-KETOACID COENZYME A TRANSFERASE SUBUNIT B-RELATED"/>
    <property type="match status" value="1"/>
</dbReference>
<dbReference type="AlphaFoldDB" id="A0A917PC40"/>
<accession>A0A917PC40</accession>